<evidence type="ECO:0000313" key="2">
    <source>
        <dbReference type="EMBL" id="RFU40626.1"/>
    </source>
</evidence>
<dbReference type="Proteomes" id="UP000261811">
    <property type="component" value="Unassembled WGS sequence"/>
</dbReference>
<dbReference type="SMART" id="SM00507">
    <property type="entry name" value="HNHc"/>
    <property type="match status" value="1"/>
</dbReference>
<accession>A0A372JLD0</accession>
<name>A0A372JLD0_9ACTN</name>
<dbReference type="InterPro" id="IPR002711">
    <property type="entry name" value="HNH"/>
</dbReference>
<dbReference type="Gene3D" id="1.10.30.50">
    <property type="match status" value="1"/>
</dbReference>
<proteinExistence type="predicted"/>
<keyword evidence="2" id="KW-0540">Nuclease</keyword>
<dbReference type="GO" id="GO:0008270">
    <property type="term" value="F:zinc ion binding"/>
    <property type="evidence" value="ECO:0007669"/>
    <property type="project" value="InterPro"/>
</dbReference>
<keyword evidence="2" id="KW-0255">Endonuclease</keyword>
<gene>
    <name evidence="2" type="ORF">DZF91_16150</name>
</gene>
<dbReference type="RefSeq" id="WP_117358288.1">
    <property type="nucleotide sequence ID" value="NZ_QURH01000271.1"/>
</dbReference>
<dbReference type="GO" id="GO:0003676">
    <property type="term" value="F:nucleic acid binding"/>
    <property type="evidence" value="ECO:0007669"/>
    <property type="project" value="InterPro"/>
</dbReference>
<keyword evidence="3" id="KW-1185">Reference proteome</keyword>
<evidence type="ECO:0000259" key="1">
    <source>
        <dbReference type="SMART" id="SM00507"/>
    </source>
</evidence>
<dbReference type="InterPro" id="IPR003615">
    <property type="entry name" value="HNH_nuc"/>
</dbReference>
<dbReference type="EMBL" id="QURH01000271">
    <property type="protein sequence ID" value="RFU40626.1"/>
    <property type="molecule type" value="Genomic_DNA"/>
</dbReference>
<keyword evidence="2" id="KW-0378">Hydrolase</keyword>
<dbReference type="Pfam" id="PF01844">
    <property type="entry name" value="HNH"/>
    <property type="match status" value="1"/>
</dbReference>
<protein>
    <submittedName>
        <fullName evidence="2">HNH endonuclease</fullName>
    </submittedName>
</protein>
<feature type="domain" description="HNH nuclease" evidence="1">
    <location>
        <begin position="237"/>
        <end position="301"/>
    </location>
</feature>
<comment type="caution">
    <text evidence="2">The sequence shown here is derived from an EMBL/GenBank/DDBJ whole genome shotgun (WGS) entry which is preliminary data.</text>
</comment>
<dbReference type="AlphaFoldDB" id="A0A372JLD0"/>
<sequence>MSLTDITREGVLKAITEFQELGRDEFLRRYGFKEARTYLLVHEDAFYDSKAIAGVAHRHTAGRPLTAGEFSGGEKHAVRVLRSLGFEVRSTRTPPWDHDELVLLCAVLAGNGWQPMAPDAERVQELSEFLRRLPLHRHGHRGPDFRTPDEVARKMAELAESHLPENSDRDEQILRAFRESPTRMNSAAEALRKGVESGPLMDLAWSDEVIDAEVSAPEGRMLFRWHLVRERDPALRKKRIDQARARHGALACEVCGFDYERTYGPRGADYIECHHVVPLHVSGETTTRLNDLALLCANCHRMIHRSSPWPTPAELRELVTRRRS</sequence>
<evidence type="ECO:0000313" key="3">
    <source>
        <dbReference type="Proteomes" id="UP000261811"/>
    </source>
</evidence>
<reference evidence="2 3" key="1">
    <citation type="submission" date="2018-08" db="EMBL/GenBank/DDBJ databases">
        <title>Actinomadura jelena sp. nov., a novel Actinomycete isolated from soil in Chad.</title>
        <authorList>
            <person name="Shi L."/>
        </authorList>
    </citation>
    <scope>NUCLEOTIDE SEQUENCE [LARGE SCALE GENOMIC DNA]</scope>
    <source>
        <strain evidence="2 3">NEAU-G17</strain>
    </source>
</reference>
<organism evidence="2 3">
    <name type="scientific">Actinomadura logoneensis</name>
    <dbReference type="NCBI Taxonomy" id="2293572"/>
    <lineage>
        <taxon>Bacteria</taxon>
        <taxon>Bacillati</taxon>
        <taxon>Actinomycetota</taxon>
        <taxon>Actinomycetes</taxon>
        <taxon>Streptosporangiales</taxon>
        <taxon>Thermomonosporaceae</taxon>
        <taxon>Actinomadura</taxon>
    </lineage>
</organism>
<dbReference type="OrthoDB" id="9802640at2"/>
<dbReference type="Pfam" id="PF26345">
    <property type="entry name" value="ScoMcrA_N"/>
    <property type="match status" value="1"/>
</dbReference>
<dbReference type="GO" id="GO:0004519">
    <property type="term" value="F:endonuclease activity"/>
    <property type="evidence" value="ECO:0007669"/>
    <property type="project" value="UniProtKB-KW"/>
</dbReference>
<dbReference type="CDD" id="cd00085">
    <property type="entry name" value="HNHc"/>
    <property type="match status" value="1"/>
</dbReference>
<dbReference type="InterPro" id="IPR058807">
    <property type="entry name" value="ScoMcrA_N"/>
</dbReference>